<dbReference type="PANTHER" id="PTHR11795">
    <property type="entry name" value="BRANCHED-CHAIN AMINO ACID TRANSPORT SYSTEM PERMEASE PROTEIN LIVH"/>
    <property type="match status" value="1"/>
</dbReference>
<dbReference type="InterPro" id="IPR001851">
    <property type="entry name" value="ABC_transp_permease"/>
</dbReference>
<keyword evidence="7 10" id="KW-1133">Transmembrane helix</keyword>
<feature type="transmembrane region" description="Helical" evidence="10">
    <location>
        <begin position="273"/>
        <end position="293"/>
    </location>
</feature>
<dbReference type="InterPro" id="IPR052157">
    <property type="entry name" value="BCAA_transport_permease"/>
</dbReference>
<evidence type="ECO:0000256" key="6">
    <source>
        <dbReference type="ARBA" id="ARBA00022970"/>
    </source>
</evidence>
<keyword evidence="12" id="KW-1185">Reference proteome</keyword>
<dbReference type="GO" id="GO:0005304">
    <property type="term" value="F:L-valine transmembrane transporter activity"/>
    <property type="evidence" value="ECO:0007669"/>
    <property type="project" value="TreeGrafter"/>
</dbReference>
<dbReference type="EMBL" id="CP003382">
    <property type="protein sequence ID" value="AFZ65904.1"/>
    <property type="molecule type" value="Genomic_DNA"/>
</dbReference>
<dbReference type="HOGENOM" id="CLU_039929_3_0_0"/>
<reference evidence="12" key="1">
    <citation type="submission" date="2012-03" db="EMBL/GenBank/DDBJ databases">
        <title>Complete sequence of chromosome of Deinococcus peraridilitoris DSM 19664.</title>
        <authorList>
            <person name="Lucas S."/>
            <person name="Copeland A."/>
            <person name="Lapidus A."/>
            <person name="Glavina del Rio T."/>
            <person name="Dalin E."/>
            <person name="Tice H."/>
            <person name="Bruce D."/>
            <person name="Goodwin L."/>
            <person name="Pitluck S."/>
            <person name="Peters L."/>
            <person name="Mikhailova N."/>
            <person name="Lu M."/>
            <person name="Kyrpides N."/>
            <person name="Mavromatis K."/>
            <person name="Ivanova N."/>
            <person name="Brettin T."/>
            <person name="Detter J.C."/>
            <person name="Han C."/>
            <person name="Larimer F."/>
            <person name="Land M."/>
            <person name="Hauser L."/>
            <person name="Markowitz V."/>
            <person name="Cheng J.-F."/>
            <person name="Hugenholtz P."/>
            <person name="Woyke T."/>
            <person name="Wu D."/>
            <person name="Pukall R."/>
            <person name="Steenblock K."/>
            <person name="Brambilla E."/>
            <person name="Klenk H.-P."/>
            <person name="Eisen J.A."/>
        </authorList>
    </citation>
    <scope>NUCLEOTIDE SEQUENCE [LARGE SCALE GENOMIC DNA]</scope>
    <source>
        <strain evidence="12">DSM 19664 / LMG 22246 / CIP 109416 / KR-200</strain>
    </source>
</reference>
<dbReference type="Proteomes" id="UP000010467">
    <property type="component" value="Chromosome"/>
</dbReference>
<evidence type="ECO:0000256" key="9">
    <source>
        <dbReference type="ARBA" id="ARBA00037998"/>
    </source>
</evidence>
<feature type="transmembrane region" description="Helical" evidence="10">
    <location>
        <begin position="245"/>
        <end position="266"/>
    </location>
</feature>
<dbReference type="AlphaFoldDB" id="K9ZXH5"/>
<evidence type="ECO:0000256" key="7">
    <source>
        <dbReference type="ARBA" id="ARBA00022989"/>
    </source>
</evidence>
<evidence type="ECO:0000256" key="10">
    <source>
        <dbReference type="SAM" id="Phobius"/>
    </source>
</evidence>
<dbReference type="GO" id="GO:0015190">
    <property type="term" value="F:L-leucine transmembrane transporter activity"/>
    <property type="evidence" value="ECO:0007669"/>
    <property type="project" value="TreeGrafter"/>
</dbReference>
<dbReference type="GO" id="GO:0015192">
    <property type="term" value="F:L-phenylalanine transmembrane transporter activity"/>
    <property type="evidence" value="ECO:0007669"/>
    <property type="project" value="TreeGrafter"/>
</dbReference>
<protein>
    <submittedName>
        <fullName evidence="11">Branched-chain amino acid ABC-type transport system, permease component</fullName>
    </submittedName>
</protein>
<comment type="similarity">
    <text evidence="9">Belongs to the binding-protein-dependent transport system permease family. LivHM subfamily.</text>
</comment>
<dbReference type="PATRIC" id="fig|937777.3.peg.312"/>
<evidence type="ECO:0000256" key="5">
    <source>
        <dbReference type="ARBA" id="ARBA00022692"/>
    </source>
</evidence>
<evidence type="ECO:0000256" key="1">
    <source>
        <dbReference type="ARBA" id="ARBA00004651"/>
    </source>
</evidence>
<feature type="transmembrane region" description="Helical" evidence="10">
    <location>
        <begin position="12"/>
        <end position="34"/>
    </location>
</feature>
<evidence type="ECO:0000256" key="3">
    <source>
        <dbReference type="ARBA" id="ARBA00022475"/>
    </source>
</evidence>
<dbReference type="STRING" id="937777.Deipe_0303"/>
<keyword evidence="8 10" id="KW-0472">Membrane</keyword>
<keyword evidence="6" id="KW-0029">Amino-acid transport</keyword>
<dbReference type="PANTHER" id="PTHR11795:SF371">
    <property type="entry name" value="HIGH-AFFINITY BRANCHED-CHAIN AMINO ACID TRANSPORT SYSTEM PERMEASE PROTEIN LIVH"/>
    <property type="match status" value="1"/>
</dbReference>
<feature type="transmembrane region" description="Helical" evidence="10">
    <location>
        <begin position="206"/>
        <end position="225"/>
    </location>
</feature>
<comment type="subcellular location">
    <subcellularLocation>
        <location evidence="1">Cell membrane</location>
        <topology evidence="1">Multi-pass membrane protein</topology>
    </subcellularLocation>
</comment>
<keyword evidence="5 10" id="KW-0812">Transmembrane</keyword>
<dbReference type="eggNOG" id="COG0559">
    <property type="taxonomic scope" value="Bacteria"/>
</dbReference>
<evidence type="ECO:0000256" key="4">
    <source>
        <dbReference type="ARBA" id="ARBA00022519"/>
    </source>
</evidence>
<dbReference type="CDD" id="cd06582">
    <property type="entry name" value="TM_PBP1_LivH_like"/>
    <property type="match status" value="1"/>
</dbReference>
<gene>
    <name evidence="11" type="ordered locus">Deipe_0303</name>
</gene>
<feature type="transmembrane region" description="Helical" evidence="10">
    <location>
        <begin position="160"/>
        <end position="177"/>
    </location>
</feature>
<dbReference type="GO" id="GO:0005886">
    <property type="term" value="C:plasma membrane"/>
    <property type="evidence" value="ECO:0007669"/>
    <property type="project" value="UniProtKB-SubCell"/>
</dbReference>
<dbReference type="OrthoDB" id="9807115at2"/>
<dbReference type="KEGG" id="dpd:Deipe_0303"/>
<keyword evidence="3" id="KW-1003">Cell membrane</keyword>
<evidence type="ECO:0000313" key="12">
    <source>
        <dbReference type="Proteomes" id="UP000010467"/>
    </source>
</evidence>
<dbReference type="GO" id="GO:0015808">
    <property type="term" value="P:L-alanine transport"/>
    <property type="evidence" value="ECO:0007669"/>
    <property type="project" value="TreeGrafter"/>
</dbReference>
<feature type="transmembrane region" description="Helical" evidence="10">
    <location>
        <begin position="46"/>
        <end position="62"/>
    </location>
</feature>
<proteinExistence type="inferred from homology"/>
<dbReference type="GO" id="GO:0042941">
    <property type="term" value="P:D-alanine transmembrane transport"/>
    <property type="evidence" value="ECO:0007669"/>
    <property type="project" value="TreeGrafter"/>
</dbReference>
<keyword evidence="2" id="KW-0813">Transport</keyword>
<organism evidence="11 12">
    <name type="scientific">Deinococcus peraridilitoris (strain DSM 19664 / LMG 22246 / CIP 109416 / KR-200)</name>
    <dbReference type="NCBI Taxonomy" id="937777"/>
    <lineage>
        <taxon>Bacteria</taxon>
        <taxon>Thermotogati</taxon>
        <taxon>Deinococcota</taxon>
        <taxon>Deinococci</taxon>
        <taxon>Deinococcales</taxon>
        <taxon>Deinococcaceae</taxon>
        <taxon>Deinococcus</taxon>
    </lineage>
</organism>
<feature type="transmembrane region" description="Helical" evidence="10">
    <location>
        <begin position="68"/>
        <end position="89"/>
    </location>
</feature>
<evidence type="ECO:0000256" key="2">
    <source>
        <dbReference type="ARBA" id="ARBA00022448"/>
    </source>
</evidence>
<dbReference type="GO" id="GO:1903806">
    <property type="term" value="P:L-isoleucine import across plasma membrane"/>
    <property type="evidence" value="ECO:0007669"/>
    <property type="project" value="TreeGrafter"/>
</dbReference>
<sequence length="325" mass="34210">MEILGPLLAQVLVSGLILGFVYAIIALGYTMVYGVLQLINFAHSEVFITGAVVGFEAFRLLAPLELNGLVKLLIALLAAMTVSGLLNVLIERLAYRPLRGAPRLVPLISAIGVSLILQDLLKLGEGLQGRFNLVYQLPEGFSEPMLRVASLGVSIQRKEVLLAVISLLMLAGLNYLVNFTRMGRAMRAVAQDRQTAGLMGIDSNRIIAFTFLIGGALGGVGGVLFGMQFGTVNAYSGIIPGIKAFTAAVLGGIGSIPGAVLGGLVLGLIENFIGVLSIFGSLFAPLKFLSSIGAEYKDIGAFLALILILLLRPSGLLGRSTTEKV</sequence>
<accession>K9ZXH5</accession>
<dbReference type="GO" id="GO:0015188">
    <property type="term" value="F:L-isoleucine transmembrane transporter activity"/>
    <property type="evidence" value="ECO:0007669"/>
    <property type="project" value="TreeGrafter"/>
</dbReference>
<dbReference type="Pfam" id="PF02653">
    <property type="entry name" value="BPD_transp_2"/>
    <property type="match status" value="1"/>
</dbReference>
<evidence type="ECO:0000313" key="11">
    <source>
        <dbReference type="EMBL" id="AFZ65904.1"/>
    </source>
</evidence>
<evidence type="ECO:0000256" key="8">
    <source>
        <dbReference type="ARBA" id="ARBA00023136"/>
    </source>
</evidence>
<keyword evidence="4" id="KW-0997">Cell inner membrane</keyword>
<feature type="transmembrane region" description="Helical" evidence="10">
    <location>
        <begin position="299"/>
        <end position="318"/>
    </location>
</feature>
<name>K9ZXH5_DEIPD</name>